<dbReference type="STRING" id="321146.A0A139HHJ4"/>
<gene>
    <name evidence="1" type="ORF">AC578_6552</name>
</gene>
<protein>
    <submittedName>
        <fullName evidence="1">Uncharacterized protein</fullName>
    </submittedName>
</protein>
<dbReference type="Proteomes" id="UP000070133">
    <property type="component" value="Unassembled WGS sequence"/>
</dbReference>
<dbReference type="EMBL" id="LFZN01000047">
    <property type="protein sequence ID" value="KXT01965.1"/>
    <property type="molecule type" value="Genomic_DNA"/>
</dbReference>
<name>A0A139HHJ4_9PEZI</name>
<sequence length="87" mass="9857">MKLSKSLGDIVGYISVPTGYDKTIANLAGALNINNRVEVIPKGVEKNKVTRYRYKFKLPLHNAEGFLNFFAQPEALLYVEYKDLRHG</sequence>
<dbReference type="AlphaFoldDB" id="A0A139HHJ4"/>
<evidence type="ECO:0000313" key="2">
    <source>
        <dbReference type="Proteomes" id="UP000070133"/>
    </source>
</evidence>
<proteinExistence type="predicted"/>
<evidence type="ECO:0000313" key="1">
    <source>
        <dbReference type="EMBL" id="KXT01965.1"/>
    </source>
</evidence>
<organism evidence="1 2">
    <name type="scientific">Pseudocercospora eumusae</name>
    <dbReference type="NCBI Taxonomy" id="321146"/>
    <lineage>
        <taxon>Eukaryota</taxon>
        <taxon>Fungi</taxon>
        <taxon>Dikarya</taxon>
        <taxon>Ascomycota</taxon>
        <taxon>Pezizomycotina</taxon>
        <taxon>Dothideomycetes</taxon>
        <taxon>Dothideomycetidae</taxon>
        <taxon>Mycosphaerellales</taxon>
        <taxon>Mycosphaerellaceae</taxon>
        <taxon>Pseudocercospora</taxon>
    </lineage>
</organism>
<reference evidence="1 2" key="1">
    <citation type="submission" date="2015-07" db="EMBL/GenBank/DDBJ databases">
        <title>Comparative genomics of the Sigatoka disease complex on banana suggests a link between parallel evolutionary changes in Pseudocercospora fijiensis and Pseudocercospora eumusae and increased virulence on the banana host.</title>
        <authorList>
            <person name="Chang T.-C."/>
            <person name="Salvucci A."/>
            <person name="Crous P.W."/>
            <person name="Stergiopoulos I."/>
        </authorList>
    </citation>
    <scope>NUCLEOTIDE SEQUENCE [LARGE SCALE GENOMIC DNA]</scope>
    <source>
        <strain evidence="1 2">CBS 114824</strain>
    </source>
</reference>
<comment type="caution">
    <text evidence="1">The sequence shown here is derived from an EMBL/GenBank/DDBJ whole genome shotgun (WGS) entry which is preliminary data.</text>
</comment>
<keyword evidence="2" id="KW-1185">Reference proteome</keyword>
<accession>A0A139HHJ4</accession>